<evidence type="ECO:0000313" key="1">
    <source>
        <dbReference type="EMBL" id="CAK8675821.1"/>
    </source>
</evidence>
<reference evidence="1 2" key="1">
    <citation type="submission" date="2024-02" db="EMBL/GenBank/DDBJ databases">
        <authorList>
            <person name="Daric V."/>
            <person name="Darras S."/>
        </authorList>
    </citation>
    <scope>NUCLEOTIDE SEQUENCE [LARGE SCALE GENOMIC DNA]</scope>
</reference>
<dbReference type="EMBL" id="CAWYQH010000024">
    <property type="protein sequence ID" value="CAK8675821.1"/>
    <property type="molecule type" value="Genomic_DNA"/>
</dbReference>
<keyword evidence="2" id="KW-1185">Reference proteome</keyword>
<sequence length="95" mass="11470">MYGYVVNMRLFRALFASKKWGKPPVIDAHTHVQRWKLTATDYWQIIKDKGWWWLLAGVVPAYRYCEYKSDVRMVSMVRYNVKLYPEKPKPQLLPF</sequence>
<dbReference type="Proteomes" id="UP001642483">
    <property type="component" value="Unassembled WGS sequence"/>
</dbReference>
<comment type="caution">
    <text evidence="1">The sequence shown here is derived from an EMBL/GenBank/DDBJ whole genome shotgun (WGS) entry which is preliminary data.</text>
</comment>
<accession>A0ABP0F7X3</accession>
<gene>
    <name evidence="1" type="ORF">CVLEPA_LOCUS5356</name>
</gene>
<name>A0ABP0F7X3_CLALP</name>
<protein>
    <recommendedName>
        <fullName evidence="3">Amidohydrolase</fullName>
    </recommendedName>
</protein>
<evidence type="ECO:0000313" key="2">
    <source>
        <dbReference type="Proteomes" id="UP001642483"/>
    </source>
</evidence>
<proteinExistence type="predicted"/>
<evidence type="ECO:0008006" key="3">
    <source>
        <dbReference type="Google" id="ProtNLM"/>
    </source>
</evidence>
<organism evidence="1 2">
    <name type="scientific">Clavelina lepadiformis</name>
    <name type="common">Light-bulb sea squirt</name>
    <name type="synonym">Ascidia lepadiformis</name>
    <dbReference type="NCBI Taxonomy" id="159417"/>
    <lineage>
        <taxon>Eukaryota</taxon>
        <taxon>Metazoa</taxon>
        <taxon>Chordata</taxon>
        <taxon>Tunicata</taxon>
        <taxon>Ascidiacea</taxon>
        <taxon>Aplousobranchia</taxon>
        <taxon>Clavelinidae</taxon>
        <taxon>Clavelina</taxon>
    </lineage>
</organism>